<keyword evidence="2" id="KW-1133">Transmembrane helix</keyword>
<evidence type="ECO:0000313" key="4">
    <source>
        <dbReference type="EMBL" id="KXS08920.1"/>
    </source>
</evidence>
<keyword evidence="2" id="KW-0812">Transmembrane</keyword>
<dbReference type="Pfam" id="PF25474">
    <property type="entry name" value="TPR_TmcB"/>
    <property type="match status" value="1"/>
</dbReference>
<gene>
    <name evidence="4" type="ORF">M427DRAFT_76148</name>
</gene>
<feature type="domain" description="TmcB/TmcC TPR repeats" evidence="3">
    <location>
        <begin position="3"/>
        <end position="53"/>
    </location>
</feature>
<reference evidence="4 5" key="1">
    <citation type="journal article" date="2015" name="Genome Biol. Evol.">
        <title>Phylogenomic analyses indicate that early fungi evolved digesting cell walls of algal ancestors of land plants.</title>
        <authorList>
            <person name="Chang Y."/>
            <person name="Wang S."/>
            <person name="Sekimoto S."/>
            <person name="Aerts A.L."/>
            <person name="Choi C."/>
            <person name="Clum A."/>
            <person name="LaButti K.M."/>
            <person name="Lindquist E.A."/>
            <person name="Yee Ngan C."/>
            <person name="Ohm R.A."/>
            <person name="Salamov A.A."/>
            <person name="Grigoriev I.V."/>
            <person name="Spatafora J.W."/>
            <person name="Berbee M.L."/>
        </authorList>
    </citation>
    <scope>NUCLEOTIDE SEQUENCE [LARGE SCALE GENOMIC DNA]</scope>
    <source>
        <strain evidence="4 5">JEL478</strain>
    </source>
</reference>
<feature type="region of interest" description="Disordered" evidence="1">
    <location>
        <begin position="119"/>
        <end position="142"/>
    </location>
</feature>
<evidence type="ECO:0000256" key="2">
    <source>
        <dbReference type="SAM" id="Phobius"/>
    </source>
</evidence>
<protein>
    <recommendedName>
        <fullName evidence="3">TmcB/TmcC TPR repeats domain-containing protein</fullName>
    </recommendedName>
</protein>
<organism evidence="4 5">
    <name type="scientific">Gonapodya prolifera (strain JEL478)</name>
    <name type="common">Monoblepharis prolifera</name>
    <dbReference type="NCBI Taxonomy" id="1344416"/>
    <lineage>
        <taxon>Eukaryota</taxon>
        <taxon>Fungi</taxon>
        <taxon>Fungi incertae sedis</taxon>
        <taxon>Chytridiomycota</taxon>
        <taxon>Chytridiomycota incertae sedis</taxon>
        <taxon>Monoblepharidomycetes</taxon>
        <taxon>Monoblepharidales</taxon>
        <taxon>Gonapodyaceae</taxon>
        <taxon>Gonapodya</taxon>
    </lineage>
</organism>
<accession>A0A138ZWM3</accession>
<dbReference type="Proteomes" id="UP000070544">
    <property type="component" value="Unassembled WGS sequence"/>
</dbReference>
<sequence length="261" mass="29220">MMCSESYKKLLDRFPKSKMVLRLYSQFHSVVLTDAEEARRLLSLAEELEDTSNASAFSTPLEISPSVVEAQFEMKVPERSPSMEFVAEDGQHGPNVSKYNISLARPEENMVPLPPIEAPVRRSSRKATSSHGSSTSEGREARRARAMRMEFTRRVKSVPQTYSRRLQVIMVIIGATIVFALAYSNMVFATLDDAASEFLLTTDIGRIGIALCQGARLMGYWASKGNIEEYQRWKNELSVNHDRFASVAMPYLNGHSGLDDG</sequence>
<feature type="non-terminal residue" evidence="4">
    <location>
        <position position="261"/>
    </location>
</feature>
<evidence type="ECO:0000259" key="3">
    <source>
        <dbReference type="Pfam" id="PF25474"/>
    </source>
</evidence>
<keyword evidence="2" id="KW-0472">Membrane</keyword>
<evidence type="ECO:0000256" key="1">
    <source>
        <dbReference type="SAM" id="MobiDB-lite"/>
    </source>
</evidence>
<evidence type="ECO:0000313" key="5">
    <source>
        <dbReference type="Proteomes" id="UP000070544"/>
    </source>
</evidence>
<feature type="transmembrane region" description="Helical" evidence="2">
    <location>
        <begin position="166"/>
        <end position="184"/>
    </location>
</feature>
<proteinExistence type="predicted"/>
<dbReference type="InterPro" id="IPR057352">
    <property type="entry name" value="TPR_TmcB/C"/>
</dbReference>
<keyword evidence="5" id="KW-1185">Reference proteome</keyword>
<dbReference type="AlphaFoldDB" id="A0A138ZWM3"/>
<name>A0A138ZWM3_GONPJ</name>
<dbReference type="EMBL" id="KQ965921">
    <property type="protein sequence ID" value="KXS08920.1"/>
    <property type="molecule type" value="Genomic_DNA"/>
</dbReference>
<dbReference type="OrthoDB" id="2156462at2759"/>